<gene>
    <name evidence="2" type="primary">LOC129923256</name>
</gene>
<dbReference type="RefSeq" id="XP_055869411.1">
    <property type="nucleotide sequence ID" value="XM_056013436.1"/>
</dbReference>
<evidence type="ECO:0000313" key="2">
    <source>
        <dbReference type="RefSeq" id="XP_055869411.1"/>
    </source>
</evidence>
<sequence length="349" mass="40172">MAVMHTIKQRGVRKSPVMAMAPKYFDLDLTECQVSEGGEADLQKHFVNCRKNPCHLKFIPIKDFYINHFPEKYQDDDLYQFIKSVADLTVRVGVKMTSPDRLEFWPLTNSPYPFYHLRNESTLRVGSGRIYVYKYVNGLGFDGDGDECDEHGFKYERDYKTCPCKKCQQSSNVWWEIHVDTAAHVVFDDLEARHTSCRLFFDERNCPVVNLEMGRIDTVNIMDDFCRLKYVTCDVTLGNKLFEMVQRHCEFWKKVRNKFIMKPTSNFIFIVSHPHGCHKHISFGYQVNNRTISDLNDDLVTTKLTYTASTCPGSSGAKVNCVGIPCGHVHSGTSVYGQINCSNISIYLK</sequence>
<proteinExistence type="predicted"/>
<dbReference type="Proteomes" id="UP001165740">
    <property type="component" value="Chromosome 16"/>
</dbReference>
<evidence type="ECO:0000313" key="1">
    <source>
        <dbReference type="Proteomes" id="UP001165740"/>
    </source>
</evidence>
<dbReference type="GeneID" id="129923256"/>
<keyword evidence="1" id="KW-1185">Reference proteome</keyword>
<reference evidence="2" key="1">
    <citation type="submission" date="2025-08" db="UniProtKB">
        <authorList>
            <consortium name="RefSeq"/>
        </authorList>
    </citation>
    <scope>IDENTIFICATION</scope>
</reference>
<name>A0A9W2Z3A0_BIOGL</name>
<accession>A0A9W2Z3A0</accession>
<dbReference type="AlphaFoldDB" id="A0A9W2Z3A0"/>
<protein>
    <submittedName>
        <fullName evidence="2">Uncharacterized protein LOC129923256</fullName>
    </submittedName>
</protein>
<organism evidence="1 2">
    <name type="scientific">Biomphalaria glabrata</name>
    <name type="common">Bloodfluke planorb</name>
    <name type="synonym">Freshwater snail</name>
    <dbReference type="NCBI Taxonomy" id="6526"/>
    <lineage>
        <taxon>Eukaryota</taxon>
        <taxon>Metazoa</taxon>
        <taxon>Spiralia</taxon>
        <taxon>Lophotrochozoa</taxon>
        <taxon>Mollusca</taxon>
        <taxon>Gastropoda</taxon>
        <taxon>Heterobranchia</taxon>
        <taxon>Euthyneura</taxon>
        <taxon>Panpulmonata</taxon>
        <taxon>Hygrophila</taxon>
        <taxon>Lymnaeoidea</taxon>
        <taxon>Planorbidae</taxon>
        <taxon>Biomphalaria</taxon>
    </lineage>
</organism>
<dbReference type="OrthoDB" id="6045352at2759"/>